<gene>
    <name evidence="2" type="ORF">NECAME_03096</name>
</gene>
<keyword evidence="3" id="KW-1185">Reference proteome</keyword>
<dbReference type="PANTHER" id="PTHR46182:SF2">
    <property type="entry name" value="FI19480P1"/>
    <property type="match status" value="1"/>
</dbReference>
<dbReference type="InterPro" id="IPR013783">
    <property type="entry name" value="Ig-like_fold"/>
</dbReference>
<evidence type="ECO:0000259" key="1">
    <source>
        <dbReference type="SMART" id="SM00089"/>
    </source>
</evidence>
<dbReference type="PANTHER" id="PTHR46182">
    <property type="entry name" value="FI19480P1"/>
    <property type="match status" value="1"/>
</dbReference>
<dbReference type="KEGG" id="nai:NECAME_03096"/>
<dbReference type="InterPro" id="IPR022409">
    <property type="entry name" value="PKD/Chitinase_dom"/>
</dbReference>
<dbReference type="EMBL" id="KI660157">
    <property type="protein sequence ID" value="ETN77678.1"/>
    <property type="molecule type" value="Genomic_DNA"/>
</dbReference>
<dbReference type="GO" id="GO:0031410">
    <property type="term" value="C:cytoplasmic vesicle"/>
    <property type="evidence" value="ECO:0007669"/>
    <property type="project" value="TreeGrafter"/>
</dbReference>
<dbReference type="Proteomes" id="UP000053676">
    <property type="component" value="Unassembled WGS sequence"/>
</dbReference>
<evidence type="ECO:0000313" key="2">
    <source>
        <dbReference type="EMBL" id="ETN77678.1"/>
    </source>
</evidence>
<organism evidence="2 3">
    <name type="scientific">Necator americanus</name>
    <name type="common">Human hookworm</name>
    <dbReference type="NCBI Taxonomy" id="51031"/>
    <lineage>
        <taxon>Eukaryota</taxon>
        <taxon>Metazoa</taxon>
        <taxon>Ecdysozoa</taxon>
        <taxon>Nematoda</taxon>
        <taxon>Chromadorea</taxon>
        <taxon>Rhabditida</taxon>
        <taxon>Rhabditina</taxon>
        <taxon>Rhabditomorpha</taxon>
        <taxon>Strongyloidea</taxon>
        <taxon>Ancylostomatidae</taxon>
        <taxon>Bunostominae</taxon>
        <taxon>Necator</taxon>
    </lineage>
</organism>
<accession>W2T718</accession>
<dbReference type="InterPro" id="IPR029865">
    <property type="entry name" value="KIAA0319-like"/>
</dbReference>
<dbReference type="STRING" id="51031.W2T718"/>
<protein>
    <recommendedName>
        <fullName evidence="1">PKD/Chitinase domain-containing protein</fullName>
    </recommendedName>
</protein>
<dbReference type="Gene3D" id="2.60.40.10">
    <property type="entry name" value="Immunoglobulins"/>
    <property type="match status" value="4"/>
</dbReference>
<dbReference type="GO" id="GO:0001764">
    <property type="term" value="P:neuron migration"/>
    <property type="evidence" value="ECO:0007669"/>
    <property type="project" value="TreeGrafter"/>
</dbReference>
<dbReference type="Pfam" id="PF22352">
    <property type="entry name" value="K319L-like_PKD"/>
    <property type="match status" value="4"/>
</dbReference>
<feature type="domain" description="PKD/Chitinase" evidence="1">
    <location>
        <begin position="16"/>
        <end position="99"/>
    </location>
</feature>
<dbReference type="InterPro" id="IPR035986">
    <property type="entry name" value="PKD_dom_sf"/>
</dbReference>
<proteinExistence type="predicted"/>
<sequence length="580" mass="64272">MLDREFMPRSQCLKREEPFGLCPFLVVTPIHWMGSIDDDKIVSYKWTQDKGPSIPLPAMNTPILTLDNMVAGTYVFSVLVTDNGGLTSSASARVEVETERDDPPKAHINECGSKEHSGSLTIRLPRAEVSLCGNGSLDDKGIVSYNWFRVDKLSGKLSVDLAGSTTSILTLRNIQANERFGPYEFQLDVKDTKGQKDSARISIFVNKAENLPPVADAGGNHTLILPESAIVLDGNAKDDGSIISYLWTQVEGPTKVSLVNADKAKATASGFIEGVYHFVLTVVDDGGLNATASAYISVERSKNEPPVARASNITVRLPTAIAVLNASLSTDDAGIVAFHWQPFDEVPASMIALDGSEHRAVMFLIGIVEGTHLYNLTVFDQQKASDSTIVQLIVMKGEEEIESVEILMNKDVKEWTYRLLRKLQDRIEASLAGSIEESDSVMVHFTRFEELAQDGRLRAVFWARTRSKPDCKLNCSGHGKCNDATKQCECDSFWMGNIFAYLLAGFKYEDCGTLLFEANQMMWKRKPIVCEMRVTNCSKYQKVDALCKNGNAPLRRRMARLVQRASSNLTFKYDNNLQDH</sequence>
<dbReference type="SMART" id="SM00089">
    <property type="entry name" value="PKD"/>
    <property type="match status" value="4"/>
</dbReference>
<feature type="domain" description="PKD/Chitinase" evidence="1">
    <location>
        <begin position="214"/>
        <end position="301"/>
    </location>
</feature>
<name>W2T718_NECAM</name>
<evidence type="ECO:0000313" key="3">
    <source>
        <dbReference type="Proteomes" id="UP000053676"/>
    </source>
</evidence>
<dbReference type="OrthoDB" id="536372at2759"/>
<dbReference type="AlphaFoldDB" id="W2T718"/>
<reference evidence="3" key="1">
    <citation type="journal article" date="2014" name="Nat. Genet.">
        <title>Genome of the human hookworm Necator americanus.</title>
        <authorList>
            <person name="Tang Y.T."/>
            <person name="Gao X."/>
            <person name="Rosa B.A."/>
            <person name="Abubucker S."/>
            <person name="Hallsworth-Pepin K."/>
            <person name="Martin J."/>
            <person name="Tyagi R."/>
            <person name="Heizer E."/>
            <person name="Zhang X."/>
            <person name="Bhonagiri-Palsikar V."/>
            <person name="Minx P."/>
            <person name="Warren W.C."/>
            <person name="Wang Q."/>
            <person name="Zhan B."/>
            <person name="Hotez P.J."/>
            <person name="Sternberg P.W."/>
            <person name="Dougall A."/>
            <person name="Gaze S.T."/>
            <person name="Mulvenna J."/>
            <person name="Sotillo J."/>
            <person name="Ranganathan S."/>
            <person name="Rabelo E.M."/>
            <person name="Wilson R.K."/>
            <person name="Felgner P.L."/>
            <person name="Bethony J."/>
            <person name="Hawdon J.M."/>
            <person name="Gasser R.B."/>
            <person name="Loukas A."/>
            <person name="Mitreva M."/>
        </authorList>
    </citation>
    <scope>NUCLEOTIDE SEQUENCE [LARGE SCALE GENOMIC DNA]</scope>
</reference>
<feature type="domain" description="PKD/Chitinase" evidence="1">
    <location>
        <begin position="113"/>
        <end position="208"/>
    </location>
</feature>
<dbReference type="GO" id="GO:0016020">
    <property type="term" value="C:membrane"/>
    <property type="evidence" value="ECO:0007669"/>
    <property type="project" value="TreeGrafter"/>
</dbReference>
<dbReference type="SUPFAM" id="SSF49299">
    <property type="entry name" value="PKD domain"/>
    <property type="match status" value="2"/>
</dbReference>
<feature type="domain" description="PKD/Chitinase" evidence="1">
    <location>
        <begin position="310"/>
        <end position="397"/>
    </location>
</feature>
<dbReference type="CDD" id="cd00146">
    <property type="entry name" value="PKD"/>
    <property type="match status" value="2"/>
</dbReference>
<dbReference type="OMA" id="GHEECQP"/>